<sequence length="237" mass="25467">MRTFDASALLDAWEHGYGLPPPQRALALLAYGWPHVPRDELASAPLGRRDAWLARLRIALFGPELAFVATCPHCASVVESTLDAAPLALDAPPPDPRSIEIDGARVTLRAATSADLADLPRDADAARRLLALRVIDAGDTTLDADALTEASLAAIADALAQIDPGAATDLALDCPDCGARWHGGLDIAAFLWREIDAWARRTLREVHALARAYAWREADVLALSPTRRKLYLELCGA</sequence>
<name>A0A9X3YS19_9GAMM</name>
<dbReference type="EMBL" id="JAOVZO020000023">
    <property type="protein sequence ID" value="MDC8016068.1"/>
    <property type="molecule type" value="Genomic_DNA"/>
</dbReference>
<comment type="caution">
    <text evidence="1">The sequence shown here is derived from an EMBL/GenBank/DDBJ whole genome shotgun (WGS) entry which is preliminary data.</text>
</comment>
<dbReference type="RefSeq" id="WP_263542644.1">
    <property type="nucleotide sequence ID" value="NZ_JAOVZO020000023.1"/>
</dbReference>
<keyword evidence="2" id="KW-1185">Reference proteome</keyword>
<evidence type="ECO:0008006" key="3">
    <source>
        <dbReference type="Google" id="ProtNLM"/>
    </source>
</evidence>
<proteinExistence type="predicted"/>
<accession>A0A9X3YS19</accession>
<evidence type="ECO:0000313" key="2">
    <source>
        <dbReference type="Proteomes" id="UP001139971"/>
    </source>
</evidence>
<dbReference type="AlphaFoldDB" id="A0A9X3YS19"/>
<gene>
    <name evidence="1" type="ORF">OD750_026380</name>
</gene>
<reference evidence="1" key="1">
    <citation type="submission" date="2023-02" db="EMBL/GenBank/DDBJ databases">
        <title>Tahibacter soli sp. nov. isolated from soil.</title>
        <authorList>
            <person name="Baek J.H."/>
            <person name="Lee J.K."/>
            <person name="Choi D.G."/>
            <person name="Jeon C.O."/>
        </authorList>
    </citation>
    <scope>NUCLEOTIDE SEQUENCE</scope>
    <source>
        <strain evidence="1">BL</strain>
    </source>
</reference>
<protein>
    <recommendedName>
        <fullName evidence="3">Phage baseplate protein</fullName>
    </recommendedName>
</protein>
<evidence type="ECO:0000313" key="1">
    <source>
        <dbReference type="EMBL" id="MDC8016068.1"/>
    </source>
</evidence>
<organism evidence="1 2">
    <name type="scientific">Tahibacter soli</name>
    <dbReference type="NCBI Taxonomy" id="2983605"/>
    <lineage>
        <taxon>Bacteria</taxon>
        <taxon>Pseudomonadati</taxon>
        <taxon>Pseudomonadota</taxon>
        <taxon>Gammaproteobacteria</taxon>
        <taxon>Lysobacterales</taxon>
        <taxon>Rhodanobacteraceae</taxon>
        <taxon>Tahibacter</taxon>
    </lineage>
</organism>
<dbReference type="Proteomes" id="UP001139971">
    <property type="component" value="Unassembled WGS sequence"/>
</dbReference>